<keyword evidence="3" id="KW-1185">Reference proteome</keyword>
<organism evidence="2 3">
    <name type="scientific">Clohesyomyces aquaticus</name>
    <dbReference type="NCBI Taxonomy" id="1231657"/>
    <lineage>
        <taxon>Eukaryota</taxon>
        <taxon>Fungi</taxon>
        <taxon>Dikarya</taxon>
        <taxon>Ascomycota</taxon>
        <taxon>Pezizomycotina</taxon>
        <taxon>Dothideomycetes</taxon>
        <taxon>Pleosporomycetidae</taxon>
        <taxon>Pleosporales</taxon>
        <taxon>Lindgomycetaceae</taxon>
        <taxon>Clohesyomyces</taxon>
    </lineage>
</organism>
<keyword evidence="1" id="KW-1133">Transmembrane helix</keyword>
<evidence type="ECO:0000313" key="3">
    <source>
        <dbReference type="Proteomes" id="UP000193144"/>
    </source>
</evidence>
<feature type="transmembrane region" description="Helical" evidence="1">
    <location>
        <begin position="58"/>
        <end position="77"/>
    </location>
</feature>
<accession>A0A1Y2A3K4</accession>
<name>A0A1Y2A3K4_9PLEO</name>
<evidence type="ECO:0000313" key="2">
    <source>
        <dbReference type="EMBL" id="ORY17102.1"/>
    </source>
</evidence>
<reference evidence="2 3" key="1">
    <citation type="submission" date="2016-07" db="EMBL/GenBank/DDBJ databases">
        <title>Pervasive Adenine N6-methylation of Active Genes in Fungi.</title>
        <authorList>
            <consortium name="DOE Joint Genome Institute"/>
            <person name="Mondo S.J."/>
            <person name="Dannebaum R.O."/>
            <person name="Kuo R.C."/>
            <person name="Labutti K."/>
            <person name="Haridas S."/>
            <person name="Kuo A."/>
            <person name="Salamov A."/>
            <person name="Ahrendt S.R."/>
            <person name="Lipzen A."/>
            <person name="Sullivan W."/>
            <person name="Andreopoulos W.B."/>
            <person name="Clum A."/>
            <person name="Lindquist E."/>
            <person name="Daum C."/>
            <person name="Ramamoorthy G.K."/>
            <person name="Gryganskyi A."/>
            <person name="Culley D."/>
            <person name="Magnuson J.K."/>
            <person name="James T.Y."/>
            <person name="O'Malley M.A."/>
            <person name="Stajich J.E."/>
            <person name="Spatafora J.W."/>
            <person name="Visel A."/>
            <person name="Grigoriev I.V."/>
        </authorList>
    </citation>
    <scope>NUCLEOTIDE SEQUENCE [LARGE SCALE GENOMIC DNA]</scope>
    <source>
        <strain evidence="2 3">CBS 115471</strain>
    </source>
</reference>
<dbReference type="AlphaFoldDB" id="A0A1Y2A3K4"/>
<dbReference type="STRING" id="1231657.A0A1Y2A3K4"/>
<keyword evidence="1" id="KW-0472">Membrane</keyword>
<dbReference type="OrthoDB" id="1523883at2759"/>
<sequence length="159" mass="17663">MSPSQVSTPFASLAMAALRLSPIVLSSATITSVAHQHVVFAMLLSTNPSIVRPFSRKIMWIMGSLYPISLLSLLINATIPSDAPHLQSIYGLGFALTLAHVGPFRYAGRLRGALEDEKVVKDELDKVMREWHTLNWWRLWVCDLPAWGVIFCATIKAFV</sequence>
<feature type="transmembrane region" description="Helical" evidence="1">
    <location>
        <begin position="20"/>
        <end position="46"/>
    </location>
</feature>
<proteinExistence type="predicted"/>
<evidence type="ECO:0000256" key="1">
    <source>
        <dbReference type="SAM" id="Phobius"/>
    </source>
</evidence>
<comment type="caution">
    <text evidence="2">The sequence shown here is derived from an EMBL/GenBank/DDBJ whole genome shotgun (WGS) entry which is preliminary data.</text>
</comment>
<dbReference type="Proteomes" id="UP000193144">
    <property type="component" value="Unassembled WGS sequence"/>
</dbReference>
<feature type="transmembrane region" description="Helical" evidence="1">
    <location>
        <begin position="89"/>
        <end position="108"/>
    </location>
</feature>
<gene>
    <name evidence="2" type="ORF">BCR34DRAFT_60921</name>
</gene>
<keyword evidence="1" id="KW-0812">Transmembrane</keyword>
<protein>
    <submittedName>
        <fullName evidence="2">Uncharacterized protein</fullName>
    </submittedName>
</protein>
<dbReference type="EMBL" id="MCFA01000014">
    <property type="protein sequence ID" value="ORY17102.1"/>
    <property type="molecule type" value="Genomic_DNA"/>
</dbReference>